<comment type="caution">
    <text evidence="1">The sequence shown here is derived from an EMBL/GenBank/DDBJ whole genome shotgun (WGS) entry which is preliminary data.</text>
</comment>
<evidence type="ECO:0000313" key="2">
    <source>
        <dbReference type="Proteomes" id="UP001198402"/>
    </source>
</evidence>
<dbReference type="Gene3D" id="3.40.50.2000">
    <property type="entry name" value="Glycogen Phosphorylase B"/>
    <property type="match status" value="2"/>
</dbReference>
<evidence type="ECO:0000313" key="1">
    <source>
        <dbReference type="EMBL" id="MCA0151874.1"/>
    </source>
</evidence>
<dbReference type="SUPFAM" id="SSF53756">
    <property type="entry name" value="UDP-Glycosyltransferase/glycogen phosphorylase"/>
    <property type="match status" value="1"/>
</dbReference>
<dbReference type="RefSeq" id="WP_224476841.1">
    <property type="nucleotide sequence ID" value="NZ_JAIUJS010000001.1"/>
</dbReference>
<protein>
    <submittedName>
        <fullName evidence="1">Glycosyltransferase</fullName>
        <ecNumber evidence="1">2.4.-.-</ecNumber>
    </submittedName>
</protein>
<organism evidence="1 2">
    <name type="scientific">Winogradskyella vincentii</name>
    <dbReference type="NCBI Taxonomy" id="2877122"/>
    <lineage>
        <taxon>Bacteria</taxon>
        <taxon>Pseudomonadati</taxon>
        <taxon>Bacteroidota</taxon>
        <taxon>Flavobacteriia</taxon>
        <taxon>Flavobacteriales</taxon>
        <taxon>Flavobacteriaceae</taxon>
        <taxon>Winogradskyella</taxon>
    </lineage>
</organism>
<keyword evidence="1" id="KW-0808">Transferase</keyword>
<keyword evidence="1" id="KW-0328">Glycosyltransferase</keyword>
<dbReference type="EMBL" id="JAIUJS010000001">
    <property type="protein sequence ID" value="MCA0151874.1"/>
    <property type="molecule type" value="Genomic_DNA"/>
</dbReference>
<sequence length="351" mass="40976">MKSVLIVSKRQYGYHTDSYELAKFLAREFDVHYFCFDAYQERIEGNGVNVIYVSSKGHYLIKALRFIRYAIKEVKKDYSFRFMVYFSFCSLVRLFSRKRVVLDIRTGSIQESKIQRKVDNWFRGFESIFFNRVTIISKGLREKLNIPVKKTYILPLGANSISKVIKKFDYPRLFYIGTFYNRNIQDTIIGLSIFLKKFNHLKIDVSYDIVGSGSGSEILELKKLVKRLNLEKNVVLHGRLNHNQARQFFDVCNVGISYVPLTTYFNHQPPTKTFEYILSGIACLATKTHENERLIGKINGILHEDSPEGFALGLEEIYSSFANYDSKVIANSLPEYNWESIFKRFRTEFMG</sequence>
<accession>A0ABS7XXW3</accession>
<proteinExistence type="predicted"/>
<dbReference type="GO" id="GO:0016757">
    <property type="term" value="F:glycosyltransferase activity"/>
    <property type="evidence" value="ECO:0007669"/>
    <property type="project" value="UniProtKB-KW"/>
</dbReference>
<dbReference type="Proteomes" id="UP001198402">
    <property type="component" value="Unassembled WGS sequence"/>
</dbReference>
<name>A0ABS7XXW3_9FLAO</name>
<keyword evidence="2" id="KW-1185">Reference proteome</keyword>
<reference evidence="2" key="1">
    <citation type="submission" date="2023-07" db="EMBL/GenBank/DDBJ databases">
        <authorList>
            <person name="Yue Y."/>
        </authorList>
    </citation>
    <scope>NUCLEOTIDE SEQUENCE [LARGE SCALE GENOMIC DNA]</scope>
    <source>
        <strain evidence="2">2Y89</strain>
    </source>
</reference>
<gene>
    <name evidence="1" type="ORF">LBV24_01510</name>
</gene>
<dbReference type="EC" id="2.4.-.-" evidence="1"/>